<evidence type="ECO:0000256" key="3">
    <source>
        <dbReference type="ARBA" id="ARBA00022618"/>
    </source>
</evidence>
<evidence type="ECO:0000256" key="8">
    <source>
        <dbReference type="ARBA" id="ARBA00023306"/>
    </source>
</evidence>
<evidence type="ECO:0000256" key="1">
    <source>
        <dbReference type="ARBA" id="ARBA00004496"/>
    </source>
</evidence>
<evidence type="ECO:0000256" key="4">
    <source>
        <dbReference type="ARBA" id="ARBA00022829"/>
    </source>
</evidence>
<dbReference type="InterPro" id="IPR013762">
    <property type="entry name" value="Integrase-like_cat_sf"/>
</dbReference>
<dbReference type="SUPFAM" id="SSF47823">
    <property type="entry name" value="lambda integrase-like, N-terminal domain"/>
    <property type="match status" value="1"/>
</dbReference>
<dbReference type="Pfam" id="PF02899">
    <property type="entry name" value="Phage_int_SAM_1"/>
    <property type="match status" value="1"/>
</dbReference>
<feature type="domain" description="Tyr recombinase" evidence="10">
    <location>
        <begin position="126"/>
        <end position="310"/>
    </location>
</feature>
<feature type="active site" evidence="9">
    <location>
        <position position="169"/>
    </location>
</feature>
<dbReference type="InterPro" id="IPR010998">
    <property type="entry name" value="Integrase_recombinase_N"/>
</dbReference>
<protein>
    <recommendedName>
        <fullName evidence="9">Tyrosine recombinase XerC</fullName>
    </recommendedName>
</protein>
<feature type="active site" evidence="9">
    <location>
        <position position="265"/>
    </location>
</feature>
<evidence type="ECO:0000256" key="6">
    <source>
        <dbReference type="ARBA" id="ARBA00023125"/>
    </source>
</evidence>
<comment type="function">
    <text evidence="9">Site-specific tyrosine recombinase, which acts by catalyzing the cutting and rejoining of the recombining DNA molecules. The XerC-XerD complex is essential to convert dimers of the bacterial chromosome into monomers to permit their segregation at cell division. It also contributes to the segregational stability of plasmids.</text>
</comment>
<feature type="active site" evidence="9">
    <location>
        <position position="195"/>
    </location>
</feature>
<accession>A0A511XEJ8</accession>
<keyword evidence="5 9" id="KW-0229">DNA integration</keyword>
<dbReference type="OrthoDB" id="9801717at2"/>
<keyword evidence="2 9" id="KW-0963">Cytoplasm</keyword>
<organism evidence="12 13">
    <name type="scientific">Acetobacter nitrogenifigens DSM 23921 = NBRC 105050</name>
    <dbReference type="NCBI Taxonomy" id="1120919"/>
    <lineage>
        <taxon>Bacteria</taxon>
        <taxon>Pseudomonadati</taxon>
        <taxon>Pseudomonadota</taxon>
        <taxon>Alphaproteobacteria</taxon>
        <taxon>Acetobacterales</taxon>
        <taxon>Acetobacteraceae</taxon>
        <taxon>Acetobacter</taxon>
    </lineage>
</organism>
<keyword evidence="8 9" id="KW-0131">Cell cycle</keyword>
<keyword evidence="6 9" id="KW-0238">DNA-binding</keyword>
<comment type="similarity">
    <text evidence="9">Belongs to the 'phage' integrase family. XerC subfamily.</text>
</comment>
<dbReference type="SUPFAM" id="SSF56349">
    <property type="entry name" value="DNA breaking-rejoining enzymes"/>
    <property type="match status" value="1"/>
</dbReference>
<comment type="caution">
    <text evidence="12">The sequence shown here is derived from an EMBL/GenBank/DDBJ whole genome shotgun (WGS) entry which is preliminary data.</text>
</comment>
<dbReference type="PANTHER" id="PTHR30349:SF90">
    <property type="entry name" value="TYROSINE RECOMBINASE XERD"/>
    <property type="match status" value="1"/>
</dbReference>
<dbReference type="InterPro" id="IPR002104">
    <property type="entry name" value="Integrase_catalytic"/>
</dbReference>
<dbReference type="InterPro" id="IPR050090">
    <property type="entry name" value="Tyrosine_recombinase_XerCD"/>
</dbReference>
<dbReference type="PROSITE" id="PS51898">
    <property type="entry name" value="TYR_RECOMBINASE"/>
    <property type="match status" value="1"/>
</dbReference>
<dbReference type="InterPro" id="IPR011010">
    <property type="entry name" value="DNA_brk_join_enz"/>
</dbReference>
<evidence type="ECO:0000259" key="10">
    <source>
        <dbReference type="PROSITE" id="PS51898"/>
    </source>
</evidence>
<evidence type="ECO:0000256" key="5">
    <source>
        <dbReference type="ARBA" id="ARBA00022908"/>
    </source>
</evidence>
<evidence type="ECO:0000256" key="2">
    <source>
        <dbReference type="ARBA" id="ARBA00022490"/>
    </source>
</evidence>
<dbReference type="GO" id="GO:0007059">
    <property type="term" value="P:chromosome segregation"/>
    <property type="evidence" value="ECO:0007669"/>
    <property type="project" value="UniProtKB-UniRule"/>
</dbReference>
<feature type="active site" evidence="9">
    <location>
        <position position="288"/>
    </location>
</feature>
<keyword evidence="13" id="KW-1185">Reference proteome</keyword>
<dbReference type="GO" id="GO:0051301">
    <property type="term" value="P:cell division"/>
    <property type="evidence" value="ECO:0007669"/>
    <property type="project" value="UniProtKB-KW"/>
</dbReference>
<evidence type="ECO:0000256" key="7">
    <source>
        <dbReference type="ARBA" id="ARBA00023172"/>
    </source>
</evidence>
<dbReference type="GO" id="GO:0005737">
    <property type="term" value="C:cytoplasm"/>
    <property type="evidence" value="ECO:0007669"/>
    <property type="project" value="UniProtKB-SubCell"/>
</dbReference>
<dbReference type="AlphaFoldDB" id="A0A511XEJ8"/>
<dbReference type="EMBL" id="BJYF01000033">
    <property type="protein sequence ID" value="GEN61379.1"/>
    <property type="molecule type" value="Genomic_DNA"/>
</dbReference>
<dbReference type="HAMAP" id="MF_01808">
    <property type="entry name" value="Recomb_XerC_XerD"/>
    <property type="match status" value="1"/>
</dbReference>
<dbReference type="PANTHER" id="PTHR30349">
    <property type="entry name" value="PHAGE INTEGRASE-RELATED"/>
    <property type="match status" value="1"/>
</dbReference>
<comment type="subunit">
    <text evidence="9">Forms a cyclic heterotetrameric complex composed of two molecules of XerC and two molecules of XerD.</text>
</comment>
<keyword evidence="7 9" id="KW-0233">DNA recombination</keyword>
<gene>
    <name evidence="9 12" type="primary">xerC</name>
    <name evidence="12" type="ORF">ANI02nite_32630</name>
</gene>
<evidence type="ECO:0000313" key="12">
    <source>
        <dbReference type="EMBL" id="GEN61379.1"/>
    </source>
</evidence>
<dbReference type="STRING" id="1120919.GCA_000429165_03397"/>
<name>A0A511XEJ8_9PROT</name>
<dbReference type="InterPro" id="IPR044068">
    <property type="entry name" value="CB"/>
</dbReference>
<dbReference type="Gene3D" id="1.10.443.10">
    <property type="entry name" value="Intergrase catalytic core"/>
    <property type="match status" value="1"/>
</dbReference>
<evidence type="ECO:0000256" key="9">
    <source>
        <dbReference type="HAMAP-Rule" id="MF_01808"/>
    </source>
</evidence>
<keyword evidence="3 9" id="KW-0132">Cell division</keyword>
<dbReference type="PROSITE" id="PS51900">
    <property type="entry name" value="CB"/>
    <property type="match status" value="1"/>
</dbReference>
<dbReference type="GO" id="GO:0003677">
    <property type="term" value="F:DNA binding"/>
    <property type="evidence" value="ECO:0007669"/>
    <property type="project" value="UniProtKB-UniRule"/>
</dbReference>
<dbReference type="InterPro" id="IPR023009">
    <property type="entry name" value="Tyrosine_recombinase_XerC/XerD"/>
</dbReference>
<feature type="active site" evidence="9">
    <location>
        <position position="262"/>
    </location>
</feature>
<comment type="subcellular location">
    <subcellularLocation>
        <location evidence="1 9">Cytoplasm</location>
    </subcellularLocation>
</comment>
<dbReference type="Gene3D" id="1.10.150.130">
    <property type="match status" value="1"/>
</dbReference>
<dbReference type="Proteomes" id="UP000321635">
    <property type="component" value="Unassembled WGS sequence"/>
</dbReference>
<dbReference type="GO" id="GO:0006313">
    <property type="term" value="P:DNA transposition"/>
    <property type="evidence" value="ECO:0007669"/>
    <property type="project" value="UniProtKB-UniRule"/>
</dbReference>
<evidence type="ECO:0000313" key="13">
    <source>
        <dbReference type="Proteomes" id="UP000321635"/>
    </source>
</evidence>
<dbReference type="GO" id="GO:0009037">
    <property type="term" value="F:tyrosine-based site-specific recombinase activity"/>
    <property type="evidence" value="ECO:0007669"/>
    <property type="project" value="UniProtKB-UniRule"/>
</dbReference>
<keyword evidence="4 9" id="KW-0159">Chromosome partition</keyword>
<dbReference type="RefSeq" id="WP_051292446.1">
    <property type="nucleotide sequence ID" value="NZ_AUBI01000020.1"/>
</dbReference>
<dbReference type="Pfam" id="PF00589">
    <property type="entry name" value="Phage_integrase"/>
    <property type="match status" value="1"/>
</dbReference>
<feature type="active site" description="O-(3'-phospho-DNA)-tyrosine intermediate" evidence="9">
    <location>
        <position position="297"/>
    </location>
</feature>
<reference evidence="12 13" key="1">
    <citation type="submission" date="2019-07" db="EMBL/GenBank/DDBJ databases">
        <title>Whole genome shotgun sequence of Acetobacter nitrogenifigens NBRC 105050.</title>
        <authorList>
            <person name="Hosoyama A."/>
            <person name="Uohara A."/>
            <person name="Ohji S."/>
            <person name="Ichikawa N."/>
        </authorList>
    </citation>
    <scope>NUCLEOTIDE SEQUENCE [LARGE SCALE GENOMIC DNA]</scope>
    <source>
        <strain evidence="12 13">NBRC 105050</strain>
    </source>
</reference>
<dbReference type="InterPro" id="IPR004107">
    <property type="entry name" value="Integrase_SAM-like_N"/>
</dbReference>
<evidence type="ECO:0000259" key="11">
    <source>
        <dbReference type="PROSITE" id="PS51900"/>
    </source>
</evidence>
<feature type="domain" description="Core-binding (CB)" evidence="11">
    <location>
        <begin position="1"/>
        <end position="105"/>
    </location>
</feature>
<proteinExistence type="inferred from homology"/>
<sequence length="336" mass="36470">MTGEDAVAAFLSWLAAERGASPRTIDAYRGDLALFFSFMTEHRGAPLDLKALGALGLSDLRAWLAHEQTRALTPHGGRPATTRDRAARSRARRVSTLRSFFRFLDRRLNVENPAAQLLVTPRAKTPLPRPLTRSDAAEVAPGVAATERTPMAQARDEALFLLLYGAGLRISEALALNVGDFDAARAGAFLRIVGKGGKERLAPLVPRVLDALTQWRRAHPSPARDEPLFPGVRGGRLNPAVAQRAMREWRIGEGLPDHATPHALRHSFATHLLEGGADLRSIQELLGHASLSTTQRYTLADEARLLDVWERAHPRAALGAADGAEGLRAGEKGESE</sequence>